<dbReference type="AlphaFoldDB" id="A0AAN6EQY2"/>
<gene>
    <name evidence="1" type="ORF">HRR80_006027</name>
</gene>
<proteinExistence type="predicted"/>
<dbReference type="Proteomes" id="UP001161757">
    <property type="component" value="Unassembled WGS sequence"/>
</dbReference>
<accession>A0AAN6EQY2</accession>
<dbReference type="EMBL" id="JAJGCB010000012">
    <property type="protein sequence ID" value="KAJ8989886.1"/>
    <property type="molecule type" value="Genomic_DNA"/>
</dbReference>
<protein>
    <submittedName>
        <fullName evidence="1">Uncharacterized protein</fullName>
    </submittedName>
</protein>
<evidence type="ECO:0000313" key="1">
    <source>
        <dbReference type="EMBL" id="KAJ8989886.1"/>
    </source>
</evidence>
<comment type="caution">
    <text evidence="1">The sequence shown here is derived from an EMBL/GenBank/DDBJ whole genome shotgun (WGS) entry which is preliminary data.</text>
</comment>
<sequence>MKDERRKGNKEKRSKRRLFVLLGLARCLVEIVLISRLRKAVHVLWRDVAVGAGGAGRLCRMRLRAFATNQRWSLSLRLSLPDCSRIPIEKGRWLSPTTIPAAARRNGDKKQNTKRRAPDLCFAFGLSPLQVLPDNVSKSCMSGKGQALRGVLAG</sequence>
<organism evidence="1 2">
    <name type="scientific">Exophiala dermatitidis</name>
    <name type="common">Black yeast-like fungus</name>
    <name type="synonym">Wangiella dermatitidis</name>
    <dbReference type="NCBI Taxonomy" id="5970"/>
    <lineage>
        <taxon>Eukaryota</taxon>
        <taxon>Fungi</taxon>
        <taxon>Dikarya</taxon>
        <taxon>Ascomycota</taxon>
        <taxon>Pezizomycotina</taxon>
        <taxon>Eurotiomycetes</taxon>
        <taxon>Chaetothyriomycetidae</taxon>
        <taxon>Chaetothyriales</taxon>
        <taxon>Herpotrichiellaceae</taxon>
        <taxon>Exophiala</taxon>
    </lineage>
</organism>
<evidence type="ECO:0000313" key="2">
    <source>
        <dbReference type="Proteomes" id="UP001161757"/>
    </source>
</evidence>
<name>A0AAN6EQY2_EXODE</name>
<reference evidence="1" key="1">
    <citation type="submission" date="2023-01" db="EMBL/GenBank/DDBJ databases">
        <title>Exophiala dermititidis isolated from Cystic Fibrosis Patient.</title>
        <authorList>
            <person name="Kurbessoian T."/>
            <person name="Crocker A."/>
            <person name="Murante D."/>
            <person name="Hogan D.A."/>
            <person name="Stajich J.E."/>
        </authorList>
    </citation>
    <scope>NUCLEOTIDE SEQUENCE</scope>
    <source>
        <strain evidence="1">Ex8</strain>
    </source>
</reference>